<dbReference type="Proteomes" id="UP001596310">
    <property type="component" value="Unassembled WGS sequence"/>
</dbReference>
<comment type="similarity">
    <text evidence="1">Belongs to the iron-sulfur cluster assembly SufBD family.</text>
</comment>
<keyword evidence="5" id="KW-1185">Reference proteome</keyword>
<dbReference type="PANTHER" id="PTHR43575">
    <property type="entry name" value="PROTEIN ABCI7, CHLOROPLASTIC"/>
    <property type="match status" value="1"/>
</dbReference>
<dbReference type="InterPro" id="IPR000825">
    <property type="entry name" value="SUF_FeS_clus_asmbl_SufBD_core"/>
</dbReference>
<gene>
    <name evidence="4" type="primary">sufD</name>
    <name evidence="4" type="ORF">ACFQHW_07935</name>
</gene>
<sequence length="446" mass="48024">MVRVKPFTTAAELATFSADHHEMASLAALRQQALAAYPQLPLPTFEKIRYQRWPLFNGNLAPEQAANQTVTSTSMSAPVAPLATTGAADQEPAMIQQLDLQVPRVQLSAEAQAQGVVALDFFQAQREYPELFAKYYGTLAAPALANRLAAFHTAAVNGGLLIYLPAGAKLTAPLTLELTQSGDNGQLYAQHLLLVAGENSEATILATRHTTTAGSASANIVEELILEQGAQLRYTAIDGLKNTTYLARRAYLFADARIDWALGEMNDGDIVTDFNTDLVGNGSQADFKAVAISTGSQFQGITTRLTNYGLHTVANILQHGVILSDATLTFNGVGHIVKGARDSDSQQENRVLMLSRTARGDANPILLIDENDVRAGHAASVGRVNESQMYYLMSRGLSKDLAERLVIRGFLGSVLTEIPVAAARAALTATIERKLIDGQRHRDRAQ</sequence>
<dbReference type="EMBL" id="JBHSSM010000018">
    <property type="protein sequence ID" value="MFC6315489.1"/>
    <property type="molecule type" value="Genomic_DNA"/>
</dbReference>
<dbReference type="RefSeq" id="WP_125598640.1">
    <property type="nucleotide sequence ID" value="NZ_JBHSSM010000018.1"/>
</dbReference>
<dbReference type="Pfam" id="PF01458">
    <property type="entry name" value="SUFBD_core"/>
    <property type="match status" value="1"/>
</dbReference>
<evidence type="ECO:0000259" key="2">
    <source>
        <dbReference type="Pfam" id="PF01458"/>
    </source>
</evidence>
<reference evidence="5" key="1">
    <citation type="journal article" date="2019" name="Int. J. Syst. Evol. Microbiol.">
        <title>The Global Catalogue of Microorganisms (GCM) 10K type strain sequencing project: providing services to taxonomists for standard genome sequencing and annotation.</title>
        <authorList>
            <consortium name="The Broad Institute Genomics Platform"/>
            <consortium name="The Broad Institute Genome Sequencing Center for Infectious Disease"/>
            <person name="Wu L."/>
            <person name="Ma J."/>
        </authorList>
    </citation>
    <scope>NUCLEOTIDE SEQUENCE [LARGE SCALE GENOMIC DNA]</scope>
    <source>
        <strain evidence="5">CCM 8897</strain>
    </source>
</reference>
<comment type="caution">
    <text evidence="4">The sequence shown here is derived from an EMBL/GenBank/DDBJ whole genome shotgun (WGS) entry which is preliminary data.</text>
</comment>
<dbReference type="Pfam" id="PF19295">
    <property type="entry name" value="SufBD_N"/>
    <property type="match status" value="1"/>
</dbReference>
<evidence type="ECO:0000256" key="1">
    <source>
        <dbReference type="ARBA" id="ARBA00043967"/>
    </source>
</evidence>
<dbReference type="InterPro" id="IPR045595">
    <property type="entry name" value="SufBD_N"/>
</dbReference>
<dbReference type="SUPFAM" id="SSF101960">
    <property type="entry name" value="Stabilizer of iron transporter SufD"/>
    <property type="match status" value="1"/>
</dbReference>
<evidence type="ECO:0000313" key="5">
    <source>
        <dbReference type="Proteomes" id="UP001596310"/>
    </source>
</evidence>
<dbReference type="InterPro" id="IPR037284">
    <property type="entry name" value="SUF_FeS_clus_asmbl_SufBD_sf"/>
</dbReference>
<organism evidence="4 5">
    <name type="scientific">Lapidilactobacillus achengensis</name>
    <dbReference type="NCBI Taxonomy" id="2486000"/>
    <lineage>
        <taxon>Bacteria</taxon>
        <taxon>Bacillati</taxon>
        <taxon>Bacillota</taxon>
        <taxon>Bacilli</taxon>
        <taxon>Lactobacillales</taxon>
        <taxon>Lactobacillaceae</taxon>
        <taxon>Lapidilactobacillus</taxon>
    </lineage>
</organism>
<feature type="domain" description="SUF system FeS cluster assembly SufBD core" evidence="2">
    <location>
        <begin position="183"/>
        <end position="410"/>
    </location>
</feature>
<evidence type="ECO:0000313" key="4">
    <source>
        <dbReference type="EMBL" id="MFC6315489.1"/>
    </source>
</evidence>
<proteinExistence type="inferred from homology"/>
<dbReference type="PANTHER" id="PTHR43575:SF1">
    <property type="entry name" value="PROTEIN ABCI7, CHLOROPLASTIC"/>
    <property type="match status" value="1"/>
</dbReference>
<dbReference type="NCBIfam" id="TIGR01981">
    <property type="entry name" value="sufD"/>
    <property type="match status" value="1"/>
</dbReference>
<dbReference type="InterPro" id="IPR055346">
    <property type="entry name" value="Fe-S_cluster_assembly_SufBD"/>
</dbReference>
<protein>
    <submittedName>
        <fullName evidence="4">Fe-S cluster assembly protein SufD</fullName>
    </submittedName>
</protein>
<accession>A0ABW1UNI9</accession>
<name>A0ABW1UNI9_9LACO</name>
<dbReference type="InterPro" id="IPR011542">
    <property type="entry name" value="SUF_FeS_clus_asmbl_SufD"/>
</dbReference>
<feature type="domain" description="SUF system FeS cluster assembly SufBD N-terminal" evidence="3">
    <location>
        <begin position="110"/>
        <end position="174"/>
    </location>
</feature>
<evidence type="ECO:0000259" key="3">
    <source>
        <dbReference type="Pfam" id="PF19295"/>
    </source>
</evidence>